<name>A0A0E9WNN4_ANGAN</name>
<sequence>MIVKMNSFQVKKNKENIGVSKYITYPTSQSQRADLFFNAKVQATKKNN</sequence>
<accession>A0A0E9WNN4</accession>
<reference evidence="1" key="1">
    <citation type="submission" date="2014-11" db="EMBL/GenBank/DDBJ databases">
        <authorList>
            <person name="Amaro Gonzalez C."/>
        </authorList>
    </citation>
    <scope>NUCLEOTIDE SEQUENCE</scope>
</reference>
<proteinExistence type="predicted"/>
<evidence type="ECO:0000313" key="1">
    <source>
        <dbReference type="EMBL" id="JAH91962.1"/>
    </source>
</evidence>
<dbReference type="EMBL" id="GBXM01016615">
    <property type="protein sequence ID" value="JAH91962.1"/>
    <property type="molecule type" value="Transcribed_RNA"/>
</dbReference>
<organism evidence="1">
    <name type="scientific">Anguilla anguilla</name>
    <name type="common">European freshwater eel</name>
    <name type="synonym">Muraena anguilla</name>
    <dbReference type="NCBI Taxonomy" id="7936"/>
    <lineage>
        <taxon>Eukaryota</taxon>
        <taxon>Metazoa</taxon>
        <taxon>Chordata</taxon>
        <taxon>Craniata</taxon>
        <taxon>Vertebrata</taxon>
        <taxon>Euteleostomi</taxon>
        <taxon>Actinopterygii</taxon>
        <taxon>Neopterygii</taxon>
        <taxon>Teleostei</taxon>
        <taxon>Anguilliformes</taxon>
        <taxon>Anguillidae</taxon>
        <taxon>Anguilla</taxon>
    </lineage>
</organism>
<dbReference type="AlphaFoldDB" id="A0A0E9WNN4"/>
<protein>
    <submittedName>
        <fullName evidence="1">Uncharacterized protein</fullName>
    </submittedName>
</protein>
<reference evidence="1" key="2">
    <citation type="journal article" date="2015" name="Fish Shellfish Immunol.">
        <title>Early steps in the European eel (Anguilla anguilla)-Vibrio vulnificus interaction in the gills: Role of the RtxA13 toxin.</title>
        <authorList>
            <person name="Callol A."/>
            <person name="Pajuelo D."/>
            <person name="Ebbesson L."/>
            <person name="Teles M."/>
            <person name="MacKenzie S."/>
            <person name="Amaro C."/>
        </authorList>
    </citation>
    <scope>NUCLEOTIDE SEQUENCE</scope>
</reference>